<protein>
    <submittedName>
        <fullName evidence="2">DUF1801 domain-containing protein</fullName>
    </submittedName>
</protein>
<dbReference type="EMBL" id="VOOR01000041">
    <property type="protein sequence ID" value="TXB61924.1"/>
    <property type="molecule type" value="Genomic_DNA"/>
</dbReference>
<keyword evidence="3" id="KW-1185">Reference proteome</keyword>
<name>A0A5C6RJ20_9BACT</name>
<gene>
    <name evidence="2" type="ORF">FRY97_16420</name>
</gene>
<dbReference type="Gene3D" id="3.90.1150.200">
    <property type="match status" value="1"/>
</dbReference>
<dbReference type="Pfam" id="PF08818">
    <property type="entry name" value="DUF1801"/>
    <property type="match status" value="1"/>
</dbReference>
<reference evidence="2 3" key="1">
    <citation type="submission" date="2019-08" db="EMBL/GenBank/DDBJ databases">
        <title>Genome of Phaeodactylibacter luteus.</title>
        <authorList>
            <person name="Bowman J.P."/>
        </authorList>
    </citation>
    <scope>NUCLEOTIDE SEQUENCE [LARGE SCALE GENOMIC DNA]</scope>
    <source>
        <strain evidence="2 3">KCTC 42180</strain>
    </source>
</reference>
<dbReference type="AlphaFoldDB" id="A0A5C6RJ20"/>
<evidence type="ECO:0000313" key="3">
    <source>
        <dbReference type="Proteomes" id="UP000321580"/>
    </source>
</evidence>
<comment type="caution">
    <text evidence="2">The sequence shown here is derived from an EMBL/GenBank/DDBJ whole genome shotgun (WGS) entry which is preliminary data.</text>
</comment>
<dbReference type="OrthoDB" id="960308at2"/>
<evidence type="ECO:0000313" key="2">
    <source>
        <dbReference type="EMBL" id="TXB61924.1"/>
    </source>
</evidence>
<dbReference type="InterPro" id="IPR014922">
    <property type="entry name" value="YdhG-like"/>
</dbReference>
<dbReference type="SUPFAM" id="SSF159888">
    <property type="entry name" value="YdhG-like"/>
    <property type="match status" value="1"/>
</dbReference>
<accession>A0A5C6RJ20</accession>
<feature type="domain" description="YdhG-like" evidence="1">
    <location>
        <begin position="33"/>
        <end position="126"/>
    </location>
</feature>
<proteinExistence type="predicted"/>
<sequence length="143" mass="15926">MLCSNTGGKLAAQWRAGEMSEVEAYILGLQPQQREILFFLHQVLMGHPEMTSRIRYKIPFYSRKSWVCYANPRDGGIELAFIQGAELSNEQGLLHARGRKMVTGAVFHSVGDIPQAALLEVIQEALLLDEVAPYKGPKRGKGK</sequence>
<evidence type="ECO:0000259" key="1">
    <source>
        <dbReference type="Pfam" id="PF08818"/>
    </source>
</evidence>
<dbReference type="Proteomes" id="UP000321580">
    <property type="component" value="Unassembled WGS sequence"/>
</dbReference>
<organism evidence="2 3">
    <name type="scientific">Phaeodactylibacter luteus</name>
    <dbReference type="NCBI Taxonomy" id="1564516"/>
    <lineage>
        <taxon>Bacteria</taxon>
        <taxon>Pseudomonadati</taxon>
        <taxon>Bacteroidota</taxon>
        <taxon>Saprospiria</taxon>
        <taxon>Saprospirales</taxon>
        <taxon>Haliscomenobacteraceae</taxon>
        <taxon>Phaeodactylibacter</taxon>
    </lineage>
</organism>